<accession>A0A395WCD3</accession>
<dbReference type="AlphaFoldDB" id="A0A395WCD3"/>
<keyword evidence="1" id="KW-1133">Transmembrane helix</keyword>
<evidence type="ECO:0000256" key="1">
    <source>
        <dbReference type="SAM" id="Phobius"/>
    </source>
</evidence>
<dbReference type="Pfam" id="PF14808">
    <property type="entry name" value="TMEM164"/>
    <property type="match status" value="1"/>
</dbReference>
<dbReference type="EMBL" id="QRYQ01000004">
    <property type="protein sequence ID" value="RGU93027.1"/>
    <property type="molecule type" value="Genomic_DNA"/>
</dbReference>
<feature type="transmembrane region" description="Helical" evidence="1">
    <location>
        <begin position="204"/>
        <end position="228"/>
    </location>
</feature>
<dbReference type="GeneID" id="66578866"/>
<protein>
    <recommendedName>
        <fullName evidence="4">TIGR02206 family membrane protein</fullName>
    </recommendedName>
</protein>
<gene>
    <name evidence="2" type="ORF">DWW32_03375</name>
</gene>
<feature type="transmembrane region" description="Helical" evidence="1">
    <location>
        <begin position="98"/>
        <end position="119"/>
    </location>
</feature>
<reference evidence="2 3" key="1">
    <citation type="submission" date="2018-08" db="EMBL/GenBank/DDBJ databases">
        <title>A genome reference for cultivated species of the human gut microbiota.</title>
        <authorList>
            <person name="Zou Y."/>
            <person name="Xue W."/>
            <person name="Luo G."/>
        </authorList>
    </citation>
    <scope>NUCLEOTIDE SEQUENCE [LARGE SCALE GENOMIC DNA]</scope>
    <source>
        <strain evidence="2 3">AF15-20</strain>
    </source>
</reference>
<feature type="transmembrane region" description="Helical" evidence="1">
    <location>
        <begin position="6"/>
        <end position="24"/>
    </location>
</feature>
<dbReference type="RefSeq" id="WP_118324761.1">
    <property type="nucleotide sequence ID" value="NZ_QRYH01000003.1"/>
</dbReference>
<evidence type="ECO:0008006" key="4">
    <source>
        <dbReference type="Google" id="ProtNLM"/>
    </source>
</evidence>
<feature type="transmembrane region" description="Helical" evidence="1">
    <location>
        <begin position="125"/>
        <end position="144"/>
    </location>
</feature>
<dbReference type="Proteomes" id="UP000265489">
    <property type="component" value="Unassembled WGS sequence"/>
</dbReference>
<name>A0A395WCD3_9FIRM</name>
<feature type="transmembrane region" description="Helical" evidence="1">
    <location>
        <begin position="68"/>
        <end position="86"/>
    </location>
</feature>
<sequence length="243" mass="28055">MFTTKHFIWIGICILFILIMNHYAKKEDFTLQNACYFFMFICLLSETTKMMSDMIPSTHGRMHLNPQSLPFHICSILLFIAAYITFGKDGPLKQKMINFFAVVGTCGGIAAILIPTYGVEFNVANVYQCFMYHATLTWFSLYLIRFKHANLGMQAFKNNLVVLFALLVFNLYMNSILAVYDTNFMFIVRPPLEGLPFLNLNHGYYIYLFRVIMLGVIGLSLFHLPFIVKERKSCETESDFNIA</sequence>
<keyword evidence="1" id="KW-0812">Transmembrane</keyword>
<evidence type="ECO:0000313" key="2">
    <source>
        <dbReference type="EMBL" id="RGU93027.1"/>
    </source>
</evidence>
<comment type="caution">
    <text evidence="2">The sequence shown here is derived from an EMBL/GenBank/DDBJ whole genome shotgun (WGS) entry which is preliminary data.</text>
</comment>
<proteinExistence type="predicted"/>
<organism evidence="2 3">
    <name type="scientific">Holdemanella biformis</name>
    <dbReference type="NCBI Taxonomy" id="1735"/>
    <lineage>
        <taxon>Bacteria</taxon>
        <taxon>Bacillati</taxon>
        <taxon>Bacillota</taxon>
        <taxon>Erysipelotrichia</taxon>
        <taxon>Erysipelotrichales</taxon>
        <taxon>Erysipelotrichaceae</taxon>
        <taxon>Holdemanella</taxon>
    </lineage>
</organism>
<keyword evidence="1" id="KW-0472">Membrane</keyword>
<evidence type="ECO:0000313" key="3">
    <source>
        <dbReference type="Proteomes" id="UP000265489"/>
    </source>
</evidence>
<feature type="transmembrane region" description="Helical" evidence="1">
    <location>
        <begin position="156"/>
        <end position="180"/>
    </location>
</feature>